<dbReference type="PROSITE" id="PS50240">
    <property type="entry name" value="TRYPSIN_DOM"/>
    <property type="match status" value="1"/>
</dbReference>
<dbReference type="EMBL" id="JAGKHQ010000017">
    <property type="protein sequence ID" value="KAG7490415.1"/>
    <property type="molecule type" value="Genomic_DNA"/>
</dbReference>
<keyword evidence="1" id="KW-0732">Signal</keyword>
<feature type="chain" id="PRO_5043417299" evidence="1">
    <location>
        <begin position="18"/>
        <end position="225"/>
    </location>
</feature>
<sequence>MKPALILILFLAGAASGAIEKRFVGSKSCKTDRQYHVQIDSAQHPLGHHCLPLWRTGSSKKLTQTIKLEQQFTYKDEEGRKHDIMLIKLNEDVSAKLPVISLPPSECSKPEEGQQVEVGGWGAKTADVMQSKKPKSLKCGKTDLAACGEADKPDDKYFSDPDTIMCAFKAGVEACSGDGGTAVEYNNVLHGIVVSDPVDKCANPIVIANVCHYRKWIDETIRANS</sequence>
<evidence type="ECO:0000259" key="2">
    <source>
        <dbReference type="PROSITE" id="PS50240"/>
    </source>
</evidence>
<accession>A0AAV6QGU3</accession>
<dbReference type="SMART" id="SM00020">
    <property type="entry name" value="Tryp_SPc"/>
    <property type="match status" value="1"/>
</dbReference>
<dbReference type="InterPro" id="IPR001254">
    <property type="entry name" value="Trypsin_dom"/>
</dbReference>
<organism evidence="3 4">
    <name type="scientific">Solea senegalensis</name>
    <name type="common">Senegalese sole</name>
    <dbReference type="NCBI Taxonomy" id="28829"/>
    <lineage>
        <taxon>Eukaryota</taxon>
        <taxon>Metazoa</taxon>
        <taxon>Chordata</taxon>
        <taxon>Craniata</taxon>
        <taxon>Vertebrata</taxon>
        <taxon>Euteleostomi</taxon>
        <taxon>Actinopterygii</taxon>
        <taxon>Neopterygii</taxon>
        <taxon>Teleostei</taxon>
        <taxon>Neoteleostei</taxon>
        <taxon>Acanthomorphata</taxon>
        <taxon>Carangaria</taxon>
        <taxon>Pleuronectiformes</taxon>
        <taxon>Pleuronectoidei</taxon>
        <taxon>Soleidae</taxon>
        <taxon>Solea</taxon>
    </lineage>
</organism>
<dbReference type="PANTHER" id="PTHR24271:SF96">
    <property type="entry name" value="GRANZYME A-RELATED"/>
    <property type="match status" value="1"/>
</dbReference>
<evidence type="ECO:0000313" key="4">
    <source>
        <dbReference type="Proteomes" id="UP000693946"/>
    </source>
</evidence>
<feature type="domain" description="Peptidase S1" evidence="2">
    <location>
        <begin position="1"/>
        <end position="222"/>
    </location>
</feature>
<comment type="caution">
    <text evidence="3">The sequence shown here is derived from an EMBL/GenBank/DDBJ whole genome shotgun (WGS) entry which is preliminary data.</text>
</comment>
<dbReference type="Pfam" id="PF00089">
    <property type="entry name" value="Trypsin"/>
    <property type="match status" value="1"/>
</dbReference>
<feature type="signal peptide" evidence="1">
    <location>
        <begin position="1"/>
        <end position="17"/>
    </location>
</feature>
<reference evidence="3 4" key="1">
    <citation type="journal article" date="2021" name="Sci. Rep.">
        <title>Chromosome anchoring in Senegalese sole (Solea senegalensis) reveals sex-associated markers and genome rearrangements in flatfish.</title>
        <authorList>
            <person name="Guerrero-Cozar I."/>
            <person name="Gomez-Garrido J."/>
            <person name="Berbel C."/>
            <person name="Martinez-Blanch J.F."/>
            <person name="Alioto T."/>
            <person name="Claros M.G."/>
            <person name="Gagnaire P.A."/>
            <person name="Manchado M."/>
        </authorList>
    </citation>
    <scope>NUCLEOTIDE SEQUENCE [LARGE SCALE GENOMIC DNA]</scope>
    <source>
        <strain evidence="3">Sse05_10M</strain>
    </source>
</reference>
<protein>
    <submittedName>
        <fullName evidence="3">Anionic trypsin-2-like</fullName>
    </submittedName>
</protein>
<gene>
    <name evidence="3" type="ORF">JOB18_035230</name>
</gene>
<dbReference type="AlphaFoldDB" id="A0AAV6QGU3"/>
<dbReference type="Proteomes" id="UP000693946">
    <property type="component" value="Linkage Group LG5"/>
</dbReference>
<keyword evidence="4" id="KW-1185">Reference proteome</keyword>
<evidence type="ECO:0000256" key="1">
    <source>
        <dbReference type="SAM" id="SignalP"/>
    </source>
</evidence>
<dbReference type="PANTHER" id="PTHR24271">
    <property type="entry name" value="KALLIKREIN-RELATED"/>
    <property type="match status" value="1"/>
</dbReference>
<dbReference type="GO" id="GO:0004252">
    <property type="term" value="F:serine-type endopeptidase activity"/>
    <property type="evidence" value="ECO:0007669"/>
    <property type="project" value="InterPro"/>
</dbReference>
<proteinExistence type="predicted"/>
<name>A0AAV6QGU3_SOLSE</name>
<dbReference type="GO" id="GO:0006508">
    <property type="term" value="P:proteolysis"/>
    <property type="evidence" value="ECO:0007669"/>
    <property type="project" value="InterPro"/>
</dbReference>
<evidence type="ECO:0000313" key="3">
    <source>
        <dbReference type="EMBL" id="KAG7490415.1"/>
    </source>
</evidence>